<dbReference type="EMBL" id="VLNR01000046">
    <property type="protein sequence ID" value="TSE06345.1"/>
    <property type="molecule type" value="Genomic_DNA"/>
</dbReference>
<dbReference type="OrthoDB" id="1435391at2"/>
<dbReference type="RefSeq" id="WP_143917600.1">
    <property type="nucleotide sequence ID" value="NZ_CANMIK010000034.1"/>
</dbReference>
<reference evidence="1 2" key="1">
    <citation type="submission" date="2019-07" db="EMBL/GenBank/DDBJ databases">
        <title>The draft genome sequence of Aquimarina algiphila M91.</title>
        <authorList>
            <person name="Meng X."/>
        </authorList>
    </citation>
    <scope>NUCLEOTIDE SEQUENCE [LARGE SCALE GENOMIC DNA]</scope>
    <source>
        <strain evidence="1 2">M91</strain>
    </source>
</reference>
<sequence length="168" mass="19540">MDIIIYTDFLNPQQTYDQIRNNMMQTGLIDSLKIIGRPITVSSLDIQIDSVAVQQLEISVEDLENKIEAIYTSKISPSDVMHQSINNNSGKKIPISAFSKIMIKPINYEPKIFIPLPEVYYHEDKKAVKIECYHKKKNRKKLLEFIQKTMPKYADEFSLLKIDFEIIQ</sequence>
<keyword evidence="2" id="KW-1185">Reference proteome</keyword>
<name>A0A554VG58_9FLAO</name>
<gene>
    <name evidence="1" type="ORF">FOF46_19495</name>
</gene>
<dbReference type="AlphaFoldDB" id="A0A554VG58"/>
<protein>
    <submittedName>
        <fullName evidence="1">Uncharacterized protein</fullName>
    </submittedName>
</protein>
<evidence type="ECO:0000313" key="1">
    <source>
        <dbReference type="EMBL" id="TSE06345.1"/>
    </source>
</evidence>
<evidence type="ECO:0000313" key="2">
    <source>
        <dbReference type="Proteomes" id="UP000318833"/>
    </source>
</evidence>
<accession>A0A554VG58</accession>
<dbReference type="Proteomes" id="UP000318833">
    <property type="component" value="Unassembled WGS sequence"/>
</dbReference>
<proteinExistence type="predicted"/>
<organism evidence="1 2">
    <name type="scientific">Aquimarina algiphila</name>
    <dbReference type="NCBI Taxonomy" id="2047982"/>
    <lineage>
        <taxon>Bacteria</taxon>
        <taxon>Pseudomonadati</taxon>
        <taxon>Bacteroidota</taxon>
        <taxon>Flavobacteriia</taxon>
        <taxon>Flavobacteriales</taxon>
        <taxon>Flavobacteriaceae</taxon>
        <taxon>Aquimarina</taxon>
    </lineage>
</organism>
<comment type="caution">
    <text evidence="1">The sequence shown here is derived from an EMBL/GenBank/DDBJ whole genome shotgun (WGS) entry which is preliminary data.</text>
</comment>